<accession>A0A855YAI1</accession>
<name>A0A855YAI1_9BACL</name>
<organism evidence="3 4">
    <name type="scientific">Paenibacillus pabuli</name>
    <dbReference type="NCBI Taxonomy" id="1472"/>
    <lineage>
        <taxon>Bacteria</taxon>
        <taxon>Bacillati</taxon>
        <taxon>Bacillota</taxon>
        <taxon>Bacilli</taxon>
        <taxon>Bacillales</taxon>
        <taxon>Paenibacillaceae</taxon>
        <taxon>Paenibacillus</taxon>
    </lineage>
</organism>
<feature type="domain" description="DUF11" evidence="1">
    <location>
        <begin position="879"/>
        <end position="964"/>
    </location>
</feature>
<dbReference type="Gene3D" id="2.60.40.740">
    <property type="match status" value="9"/>
</dbReference>
<sequence>MMKGVKKVAFIERYVINDTGAVTFTGNTLGLSRSNTVGVPGTVDSIGGYIITDTNVQFGSYPPGTTNVFQNNSSAAILNLPAGSTVLYAELIWGGTYFDNQENNSAFINKDVILTTPAGVTTVSPDPATAREVILSTASGFPTTYAYVRSSDVTDLIRSGGAGTYVTGGVVGTLSIPDPTSNNAGWTLGVVYRNPSLPLRNLSIRVGAEVILSTSGPVTTPIEGFATPFAGPLSGRALLGAQEGDANKTGDQALFGPTVSNLSALSGPNNFATNFFASQINGDTGALDTTGTFGNRNQINGTPGTDIVGGRQGWDITNVDVSSTLVNTQTSAFLRLTTSGDGYLVDSFALQININTPVITATKTASEEDAIVGDTITYSVLVQNASVSNATDVVVFDNIPAGSAFVADSVTIDGVAQPGMDPITGILAGSLPAGGSVVITFQVQVTSLPTPPRLFDQAKVGYTAPTVPGGPIISNEVPSNAVTIPVFQPDLAIVKSADTANALVGSTVTYTLVVTNIGNIDAITTVTDPIPDGSNFVPGSATVNGVVQPADNPASGIPVGNIPIGSSTTITFQVVVIGLPRGFDLNNQGTADYTSQLPDGRIVTDSSLSNLVTVTVSTPTVSVTKTASAIDAVVGDTLTYTVVITNTDTSPINNVVFADAIPSGSEFIPGSVTVDGVVQPTADPVTGVSLGSIGPGVSVTVTFNTTVVVVPDPPELADQAQVTFTSGPFEGASFSEPLIIPVYQPVITTTKSSDPTFATVGQTITYQLNVTNTGNIAATLTLTDVIPPDAAFVPGTVIANGIPLPTADPNAGIPLGTLAPGDFVFVTFQIIVNTLPANQQLMNQATTDYTFNPPDGRVISGSSPSNEIIIPISAPDPIVTKSADVIDAVDGDVITYTIVIANIESFPVNDVLVSDPIPTGSVFVPDSVTLNGTVIPGADPSAGVNIGTIAGNSQAVVTFRVSVTNLPVPLPIPFNLTDQATARFIVGSTAIVNLSNTLTIPVYQPIINVVKSASELNAIVGDTITYTLIVTNTGNLNADVILFDPLPPGETFVQNSVFINGNRWSGTNPLNGVVIGTVSPGFPFLITFQAAVTSLPDPPVLNNQTRADYIAFLPDGRILSDSILSNIVSIPVMAADIVSVMKSTPVVDVQIGETITYTLLIKNNVSTPITDVVLTDPIPAGTTFISGSVTVDGTDIPDANPAAGITISSIMQNGSATVTFQVVVDDSVINEPVPVLVTNQANVQFTTGDFTDTVQSNAVTTPVDIPVISIVKSASSTNVQVGDTVQYLFTVSNTGNIATNVTLLDSLSSSTTFVQGSVISNGSSLTAANPGTGIALGTIAPGQTLEVSFSVTINSIPPSSQIINQAIASFTFLTADGRTLTDSSQSDPITLLVSNPNVSINKTANRPDALPGNVITYAILIRNNNRSPISSVVLTDPVPPGTSFVKGSVVVNGISSPSGIPANGINLGIIPPAGTATVAFQVSVNAGVTLSPITNQANLQYTLGQTVFTIQSNAVNVLVTSTSTTLINLQKTADKTSVVVGDTITYQSVITNTGSTIVQVTITDSIPTGTRFVEGSVRLDGQPVAGANPAAGIFIASIQPDHTASVTFEVIVINQPVNGNILNQLTAKFQAKGQATAGSLQSNTVVIPSRFPQLTIVKSANKHEVEAHSHLRYKILIHNASLLSATDVILKDVIQAESTFIAGSVVVNGQLQPDGDVIKGLPLGTIAPGGTVDVQFNVLVHNIPEHCRLLNQALLHFNVALPDGTQLPSFLASNKTDVEIIEQEE</sequence>
<feature type="domain" description="DUF11" evidence="1">
    <location>
        <begin position="1398"/>
        <end position="1500"/>
    </location>
</feature>
<dbReference type="Pfam" id="PF24346">
    <property type="entry name" value="DUF7507"/>
    <property type="match status" value="1"/>
</dbReference>
<dbReference type="InterPro" id="IPR001434">
    <property type="entry name" value="OmcB-like_DUF11"/>
</dbReference>
<feature type="domain" description="DUF7507" evidence="2">
    <location>
        <begin position="744"/>
        <end position="850"/>
    </location>
</feature>
<feature type="domain" description="DUF11" evidence="1">
    <location>
        <begin position="621"/>
        <end position="722"/>
    </location>
</feature>
<dbReference type="InterPro" id="IPR051172">
    <property type="entry name" value="Chlamydia_OmcB"/>
</dbReference>
<dbReference type="InterPro" id="IPR047589">
    <property type="entry name" value="DUF11_rpt"/>
</dbReference>
<comment type="caution">
    <text evidence="3">The sequence shown here is derived from an EMBL/GenBank/DDBJ whole genome shotgun (WGS) entry which is preliminary data.</text>
</comment>
<feature type="domain" description="DUF11" evidence="1">
    <location>
        <begin position="361"/>
        <end position="446"/>
    </location>
</feature>
<feature type="domain" description="DUF11" evidence="1">
    <location>
        <begin position="1654"/>
        <end position="1743"/>
    </location>
</feature>
<feature type="domain" description="DUF11" evidence="1">
    <location>
        <begin position="1527"/>
        <end position="1627"/>
    </location>
</feature>
<proteinExistence type="predicted"/>
<evidence type="ECO:0000313" key="3">
    <source>
        <dbReference type="EMBL" id="PWW43435.1"/>
    </source>
</evidence>
<feature type="domain" description="DUF11" evidence="1">
    <location>
        <begin position="1139"/>
        <end position="1257"/>
    </location>
</feature>
<gene>
    <name evidence="3" type="ORF">DET56_103483</name>
</gene>
<feature type="domain" description="DUF11" evidence="1">
    <location>
        <begin position="490"/>
        <end position="599"/>
    </location>
</feature>
<dbReference type="EMBL" id="QGTZ01000003">
    <property type="protein sequence ID" value="PWW43435.1"/>
    <property type="molecule type" value="Genomic_DNA"/>
</dbReference>
<dbReference type="InterPro" id="IPR055354">
    <property type="entry name" value="DUF7507"/>
</dbReference>
<feature type="domain" description="DUF11" evidence="1">
    <location>
        <begin position="1268"/>
        <end position="1369"/>
    </location>
</feature>
<evidence type="ECO:0000259" key="2">
    <source>
        <dbReference type="Pfam" id="PF24346"/>
    </source>
</evidence>
<dbReference type="InterPro" id="IPR008966">
    <property type="entry name" value="Adhesion_dom_sf"/>
</dbReference>
<dbReference type="SUPFAM" id="SSF49401">
    <property type="entry name" value="Bacterial adhesins"/>
    <property type="match status" value="3"/>
</dbReference>
<dbReference type="PANTHER" id="PTHR34819:SF3">
    <property type="entry name" value="CELL SURFACE PROTEIN"/>
    <property type="match status" value="1"/>
</dbReference>
<dbReference type="PANTHER" id="PTHR34819">
    <property type="entry name" value="LARGE CYSTEINE-RICH PERIPLASMIC PROTEIN OMCB"/>
    <property type="match status" value="1"/>
</dbReference>
<dbReference type="NCBIfam" id="TIGR01451">
    <property type="entry name" value="B_ant_repeat"/>
    <property type="match status" value="11"/>
</dbReference>
<dbReference type="Pfam" id="PF01345">
    <property type="entry name" value="DUF11"/>
    <property type="match status" value="10"/>
</dbReference>
<protein>
    <submittedName>
        <fullName evidence="3">Putative repeat protein (TIGR01451 family)</fullName>
    </submittedName>
</protein>
<dbReference type="Proteomes" id="UP000247078">
    <property type="component" value="Unassembled WGS sequence"/>
</dbReference>
<feature type="domain" description="DUF11" evidence="1">
    <location>
        <begin position="1007"/>
        <end position="1092"/>
    </location>
</feature>
<reference evidence="3 4" key="1">
    <citation type="submission" date="2018-05" db="EMBL/GenBank/DDBJ databases">
        <title>Freshwater and sediment microbial communities from various areas in North America, analyzing microbe dynamics in response to fracking.</title>
        <authorList>
            <person name="Lamendella R."/>
        </authorList>
    </citation>
    <scope>NUCLEOTIDE SEQUENCE [LARGE SCALE GENOMIC DNA]</scope>
    <source>
        <strain evidence="3 4">DB-3</strain>
    </source>
</reference>
<evidence type="ECO:0000313" key="4">
    <source>
        <dbReference type="Proteomes" id="UP000247078"/>
    </source>
</evidence>
<evidence type="ECO:0000259" key="1">
    <source>
        <dbReference type="Pfam" id="PF01345"/>
    </source>
</evidence>